<keyword evidence="2" id="KW-1185">Reference proteome</keyword>
<dbReference type="EMBL" id="CP142149">
    <property type="protein sequence ID" value="WSE28475.1"/>
    <property type="molecule type" value="Genomic_DNA"/>
</dbReference>
<name>A0ABZ1I2P9_9PSEU</name>
<dbReference type="RefSeq" id="WP_326567477.1">
    <property type="nucleotide sequence ID" value="NZ_CP142149.1"/>
</dbReference>
<protein>
    <recommendedName>
        <fullName evidence="3">MBL fold metallo-hydrolase</fullName>
    </recommendedName>
</protein>
<evidence type="ECO:0008006" key="3">
    <source>
        <dbReference type="Google" id="ProtNLM"/>
    </source>
</evidence>
<reference evidence="1 2" key="1">
    <citation type="journal article" date="2015" name="Int. J. Syst. Evol. Microbiol.">
        <title>Amycolatopsis rhabdoformis sp. nov., an actinomycete isolated from a tropical forest soil.</title>
        <authorList>
            <person name="Souza W.R."/>
            <person name="Silva R.E."/>
            <person name="Goodfellow M."/>
            <person name="Busarakam K."/>
            <person name="Figueiro F.S."/>
            <person name="Ferreira D."/>
            <person name="Rodrigues-Filho E."/>
            <person name="Moraes L.A.B."/>
            <person name="Zucchi T.D."/>
        </authorList>
    </citation>
    <scope>NUCLEOTIDE SEQUENCE [LARGE SCALE GENOMIC DNA]</scope>
    <source>
        <strain evidence="1 2">NCIMB 14900</strain>
    </source>
</reference>
<evidence type="ECO:0000313" key="2">
    <source>
        <dbReference type="Proteomes" id="UP001330812"/>
    </source>
</evidence>
<proteinExistence type="predicted"/>
<accession>A0ABZ1I2P9</accession>
<gene>
    <name evidence="1" type="ORF">VSH64_37445</name>
</gene>
<sequence length="131" mass="14550">MTGLASFRVGTATVVYFGGRISDRAWLLSRGVAGDAQPSVVLDIAPDLPADAWNEVLKYFPRRQVRVVAAHIEPDEVLRMGRWLATRLGEPVVVSTGVPEPAGNLAWFRLEPVGARPRKRQQPGRWWHRAA</sequence>
<dbReference type="Proteomes" id="UP001330812">
    <property type="component" value="Chromosome"/>
</dbReference>
<organism evidence="1 2">
    <name type="scientific">Amycolatopsis rhabdoformis</name>
    <dbReference type="NCBI Taxonomy" id="1448059"/>
    <lineage>
        <taxon>Bacteria</taxon>
        <taxon>Bacillati</taxon>
        <taxon>Actinomycetota</taxon>
        <taxon>Actinomycetes</taxon>
        <taxon>Pseudonocardiales</taxon>
        <taxon>Pseudonocardiaceae</taxon>
        <taxon>Amycolatopsis</taxon>
    </lineage>
</organism>
<evidence type="ECO:0000313" key="1">
    <source>
        <dbReference type="EMBL" id="WSE28475.1"/>
    </source>
</evidence>